<dbReference type="EMBL" id="CP098755">
    <property type="protein sequence ID" value="USG65691.1"/>
    <property type="molecule type" value="Genomic_DNA"/>
</dbReference>
<name>A0ABY4WEW3_9BACL</name>
<dbReference type="RefSeq" id="WP_251872783.1">
    <property type="nucleotide sequence ID" value="NZ_CP098755.1"/>
</dbReference>
<reference evidence="2" key="1">
    <citation type="submission" date="2022-06" db="EMBL/GenBank/DDBJ databases">
        <title>Genome sequencing of Brevibacillus sp. BB3-R1.</title>
        <authorList>
            <person name="Heo J."/>
            <person name="Lee D."/>
            <person name="Won M."/>
            <person name="Han B.-H."/>
            <person name="Hong S.-B."/>
            <person name="Kwon S.-W."/>
        </authorList>
    </citation>
    <scope>NUCLEOTIDE SEQUENCE</scope>
    <source>
        <strain evidence="2">BB3-R1</strain>
    </source>
</reference>
<proteinExistence type="predicted"/>
<feature type="transmembrane region" description="Helical" evidence="1">
    <location>
        <begin position="51"/>
        <end position="69"/>
    </location>
</feature>
<gene>
    <name evidence="2" type="ORF">NDK47_26935</name>
</gene>
<protein>
    <recommendedName>
        <fullName evidence="4">DUF2569 domain-containing protein</fullName>
    </recommendedName>
</protein>
<evidence type="ECO:0000313" key="3">
    <source>
        <dbReference type="Proteomes" id="UP001056500"/>
    </source>
</evidence>
<dbReference type="Proteomes" id="UP001056500">
    <property type="component" value="Chromosome"/>
</dbReference>
<accession>A0ABY4WEW3</accession>
<sequence length="156" mass="18078">MKTVLITILKWLFAIVVYHPLMLFFMLSLLLQPLLLFPNIGEILTNGVPAYHFPFFILGLQAFWLYIAMKSRFYGFPYRKLTMLLPLLQMCLYTSLALNVGILALNGWADQAYYSKWVAVVLAILAILGVRLLMSLFYWKYPLVQSPHQTDRVIGR</sequence>
<feature type="transmembrane region" description="Helical" evidence="1">
    <location>
        <begin position="117"/>
        <end position="139"/>
    </location>
</feature>
<feature type="transmembrane region" description="Helical" evidence="1">
    <location>
        <begin position="12"/>
        <end position="31"/>
    </location>
</feature>
<evidence type="ECO:0000256" key="1">
    <source>
        <dbReference type="SAM" id="Phobius"/>
    </source>
</evidence>
<keyword evidence="1" id="KW-0812">Transmembrane</keyword>
<feature type="transmembrane region" description="Helical" evidence="1">
    <location>
        <begin position="81"/>
        <end position="105"/>
    </location>
</feature>
<keyword evidence="1" id="KW-0472">Membrane</keyword>
<keyword evidence="1" id="KW-1133">Transmembrane helix</keyword>
<organism evidence="2 3">
    <name type="scientific">Brevibacillus ruminantium</name>
    <dbReference type="NCBI Taxonomy" id="2950604"/>
    <lineage>
        <taxon>Bacteria</taxon>
        <taxon>Bacillati</taxon>
        <taxon>Bacillota</taxon>
        <taxon>Bacilli</taxon>
        <taxon>Bacillales</taxon>
        <taxon>Paenibacillaceae</taxon>
        <taxon>Brevibacillus</taxon>
    </lineage>
</organism>
<keyword evidence="3" id="KW-1185">Reference proteome</keyword>
<evidence type="ECO:0008006" key="4">
    <source>
        <dbReference type="Google" id="ProtNLM"/>
    </source>
</evidence>
<evidence type="ECO:0000313" key="2">
    <source>
        <dbReference type="EMBL" id="USG65691.1"/>
    </source>
</evidence>